<reference evidence="1 2" key="1">
    <citation type="journal article" date="2018" name="Front. Microbiol.">
        <title>Jumbo Bacteriophages Are Represented Within an Increasing Diversity of Environmental Viruses Infecting the Emerging Phytopathogen, Dickeya solani.</title>
        <authorList>
            <person name="Day A.W."/>
            <person name="Ahn J."/>
            <person name="Salmond G.P.C."/>
        </authorList>
    </citation>
    <scope>NUCLEOTIDE SEQUENCE [LARGE SCALE GENOMIC DNA]</scope>
</reference>
<sequence>MSKVEYAPEINNGVAEIVKYRVRRINDWVSHRIPVSRRKVIRGNTYQNIRRWSFEDSGENIPVELAVKLNALDIKERFKQAGMK</sequence>
<dbReference type="Proteomes" id="UP000263742">
    <property type="component" value="Segment"/>
</dbReference>
<proteinExistence type="predicted"/>
<dbReference type="EMBL" id="MH460460">
    <property type="protein sequence ID" value="AXG66457.1"/>
    <property type="molecule type" value="Genomic_DNA"/>
</dbReference>
<name>A0A384ZW34_9CAUD</name>
<organism evidence="1 2">
    <name type="scientific">Dickeya phage vB_DsoM_JA13</name>
    <dbReference type="NCBI Taxonomy" id="2283030"/>
    <lineage>
        <taxon>Viruses</taxon>
        <taxon>Duplodnaviria</taxon>
        <taxon>Heunggongvirae</taxon>
        <taxon>Uroviricota</taxon>
        <taxon>Caudoviricetes</taxon>
        <taxon>Salmondvirus</taxon>
        <taxon>Salmondvirus JA11</taxon>
    </lineage>
</organism>
<gene>
    <name evidence="1" type="ORF">JA13_054</name>
</gene>
<evidence type="ECO:0000313" key="1">
    <source>
        <dbReference type="EMBL" id="AXG66457.1"/>
    </source>
</evidence>
<evidence type="ECO:0000313" key="2">
    <source>
        <dbReference type="Proteomes" id="UP000263742"/>
    </source>
</evidence>
<protein>
    <submittedName>
        <fullName evidence="1">Uncharacterized protein</fullName>
    </submittedName>
</protein>
<accession>A0A384ZW34</accession>